<dbReference type="GO" id="GO:0007059">
    <property type="term" value="P:chromosome segregation"/>
    <property type="evidence" value="ECO:0007669"/>
    <property type="project" value="TreeGrafter"/>
</dbReference>
<feature type="region of interest" description="Disordered" evidence="7">
    <location>
        <begin position="185"/>
        <end position="584"/>
    </location>
</feature>
<dbReference type="VEuPathDB" id="FungiDB:jhhlp_002136"/>
<feature type="compositionally biased region" description="Polar residues" evidence="7">
    <location>
        <begin position="372"/>
        <end position="388"/>
    </location>
</feature>
<dbReference type="PANTHER" id="PTHR10921">
    <property type="entry name" value="NUCLEAR DISTRIBUTION PROTEIN NUDE HOMOLOG 1"/>
    <property type="match status" value="1"/>
</dbReference>
<evidence type="ECO:0000313" key="10">
    <source>
        <dbReference type="Proteomes" id="UP000233524"/>
    </source>
</evidence>
<reference evidence="9 10" key="1">
    <citation type="journal article" date="2017" name="G3 (Bethesda)">
        <title>First Draft Genome Sequence of the Pathogenic Fungus Lomentospora prolificans (Formerly Scedosporium prolificans).</title>
        <authorList>
            <person name="Luo R."/>
            <person name="Zimin A."/>
            <person name="Workman R."/>
            <person name="Fan Y."/>
            <person name="Pertea G."/>
            <person name="Grossman N."/>
            <person name="Wear M.P."/>
            <person name="Jia B."/>
            <person name="Miller H."/>
            <person name="Casadevall A."/>
            <person name="Timp W."/>
            <person name="Zhang S.X."/>
            <person name="Salzberg S.L."/>
        </authorList>
    </citation>
    <scope>NUCLEOTIDE SEQUENCE [LARGE SCALE GENOMIC DNA]</scope>
    <source>
        <strain evidence="9 10">JHH-5317</strain>
    </source>
</reference>
<evidence type="ECO:0000313" key="9">
    <source>
        <dbReference type="EMBL" id="PKS10385.1"/>
    </source>
</evidence>
<feature type="compositionally biased region" description="Low complexity" evidence="7">
    <location>
        <begin position="452"/>
        <end position="467"/>
    </location>
</feature>
<feature type="compositionally biased region" description="Low complexity" evidence="7">
    <location>
        <begin position="555"/>
        <end position="571"/>
    </location>
</feature>
<dbReference type="Proteomes" id="UP000233524">
    <property type="component" value="Unassembled WGS sequence"/>
</dbReference>
<evidence type="ECO:0000259" key="8">
    <source>
        <dbReference type="Pfam" id="PF04880"/>
    </source>
</evidence>
<dbReference type="GO" id="GO:0005871">
    <property type="term" value="C:kinesin complex"/>
    <property type="evidence" value="ECO:0007669"/>
    <property type="project" value="TreeGrafter"/>
</dbReference>
<dbReference type="GO" id="GO:0000776">
    <property type="term" value="C:kinetochore"/>
    <property type="evidence" value="ECO:0007669"/>
    <property type="project" value="TreeGrafter"/>
</dbReference>
<feature type="compositionally biased region" description="Polar residues" evidence="7">
    <location>
        <begin position="217"/>
        <end position="231"/>
    </location>
</feature>
<dbReference type="GO" id="GO:0005874">
    <property type="term" value="C:microtubule"/>
    <property type="evidence" value="ECO:0007669"/>
    <property type="project" value="UniProtKB-KW"/>
</dbReference>
<dbReference type="AlphaFoldDB" id="A0A2N3ND70"/>
<comment type="caution">
    <text evidence="9">The sequence shown here is derived from an EMBL/GenBank/DDBJ whole genome shotgun (WGS) entry which is preliminary data.</text>
</comment>
<name>A0A2N3ND70_9PEZI</name>
<keyword evidence="3" id="KW-0963">Cytoplasm</keyword>
<feature type="compositionally biased region" description="Polar residues" evidence="7">
    <location>
        <begin position="332"/>
        <end position="346"/>
    </location>
</feature>
<evidence type="ECO:0000256" key="4">
    <source>
        <dbReference type="ARBA" id="ARBA00022701"/>
    </source>
</evidence>
<dbReference type="GO" id="GO:0008017">
    <property type="term" value="F:microtubule binding"/>
    <property type="evidence" value="ECO:0007669"/>
    <property type="project" value="InterPro"/>
</dbReference>
<dbReference type="GO" id="GO:0047496">
    <property type="term" value="P:vesicle transport along microtubule"/>
    <property type="evidence" value="ECO:0007669"/>
    <property type="project" value="TreeGrafter"/>
</dbReference>
<dbReference type="GO" id="GO:0051642">
    <property type="term" value="P:centrosome localization"/>
    <property type="evidence" value="ECO:0007669"/>
    <property type="project" value="TreeGrafter"/>
</dbReference>
<feature type="domain" description="NUDE" evidence="8">
    <location>
        <begin position="131"/>
        <end position="268"/>
    </location>
</feature>
<evidence type="ECO:0000256" key="3">
    <source>
        <dbReference type="ARBA" id="ARBA00022490"/>
    </source>
</evidence>
<dbReference type="InterPro" id="IPR033494">
    <property type="entry name" value="NUDE"/>
</dbReference>
<organism evidence="9 10">
    <name type="scientific">Lomentospora prolificans</name>
    <dbReference type="NCBI Taxonomy" id="41688"/>
    <lineage>
        <taxon>Eukaryota</taxon>
        <taxon>Fungi</taxon>
        <taxon>Dikarya</taxon>
        <taxon>Ascomycota</taxon>
        <taxon>Pezizomycotina</taxon>
        <taxon>Sordariomycetes</taxon>
        <taxon>Hypocreomycetidae</taxon>
        <taxon>Microascales</taxon>
        <taxon>Microascaceae</taxon>
        <taxon>Lomentospora</taxon>
    </lineage>
</organism>
<dbReference type="InterPro" id="IPR006964">
    <property type="entry name" value="NUDE_dom"/>
</dbReference>
<proteinExistence type="inferred from homology"/>
<feature type="compositionally biased region" description="Low complexity" evidence="7">
    <location>
        <begin position="485"/>
        <end position="512"/>
    </location>
</feature>
<evidence type="ECO:0000256" key="7">
    <source>
        <dbReference type="SAM" id="MobiDB-lite"/>
    </source>
</evidence>
<keyword evidence="5" id="KW-0175">Coiled coil</keyword>
<feature type="compositionally biased region" description="Polar residues" evidence="7">
    <location>
        <begin position="281"/>
        <end position="298"/>
    </location>
</feature>
<accession>A0A2N3ND70</accession>
<evidence type="ECO:0000256" key="2">
    <source>
        <dbReference type="ARBA" id="ARBA00007429"/>
    </source>
</evidence>
<sequence length="584" mass="64216">MAEPPSSPPTETATAEEALSWYKSQYEQLELELADFRESSRELEQELERDIEQAEKRERALQEKAESLNYEVDEWKRKYRESKAEASAAQNALEKEITTLRDSNRTLQLKLRDTEVANDDFERQARNTTSSLEDLESKYNVAIERGVLLEEEIRMGEQERENLRIETQRLKEELADTKIEVEVLQDKVRKQESRHLSMISTDISVPESPTFDKSMGSPESTASSPLISTPPDTAELPAGKPVQEPPSPPMSDASAPLRKPRPSITKTPAPSAQRKTRLPSADNSVTPKPRPSNFSSSVTKRPTTRAATATPATKTPANRTTAPRSTSHRLPATNSLSHIRSLTAQVQRLEARVQSARSRLPARVNTPPRASPRSSVNGMGSVPSTVTIRSRRRATGSVTSASVASDDTTPTNQQAARKTAQTTGKHIPRLSTSGVSRLSFGPLPNRHPGGDSETSMSRPSSRASISSGYARPASRTEMNPPPRPLSRASLSGTRTPLSRPRSSLSGSLHGHSASVGRFDVDEFDDDSDLRTPSRRGTFSKYEIEGAVSRIPAPASSRRQSGGRRVSSGLGFRESEPLDEMEETY</sequence>
<feature type="compositionally biased region" description="Low complexity" evidence="7">
    <location>
        <begin position="395"/>
        <end position="409"/>
    </location>
</feature>
<dbReference type="Gene3D" id="6.10.250.1080">
    <property type="match status" value="1"/>
</dbReference>
<dbReference type="InParanoid" id="A0A2N3ND70"/>
<dbReference type="GO" id="GO:0007020">
    <property type="term" value="P:microtubule nucleation"/>
    <property type="evidence" value="ECO:0007669"/>
    <property type="project" value="TreeGrafter"/>
</dbReference>
<dbReference type="Pfam" id="PF04880">
    <property type="entry name" value="NUDE_C"/>
    <property type="match status" value="1"/>
</dbReference>
<feature type="compositionally biased region" description="Polar residues" evidence="7">
    <location>
        <begin position="410"/>
        <end position="436"/>
    </location>
</feature>
<gene>
    <name evidence="9" type="ORF">jhhlp_002136</name>
</gene>
<feature type="compositionally biased region" description="Low complexity" evidence="7">
    <location>
        <begin position="299"/>
        <end position="324"/>
    </location>
</feature>
<dbReference type="OrthoDB" id="5877028at2759"/>
<evidence type="ECO:0000256" key="5">
    <source>
        <dbReference type="ARBA" id="ARBA00023054"/>
    </source>
</evidence>
<comment type="similarity">
    <text evidence="2">Belongs to the nudE family.</text>
</comment>
<protein>
    <recommendedName>
        <fullName evidence="8">NUDE domain-containing protein</fullName>
    </recommendedName>
</protein>
<evidence type="ECO:0000256" key="6">
    <source>
        <dbReference type="ARBA" id="ARBA00023212"/>
    </source>
</evidence>
<keyword evidence="10" id="KW-1185">Reference proteome</keyword>
<evidence type="ECO:0000256" key="1">
    <source>
        <dbReference type="ARBA" id="ARBA00004245"/>
    </source>
</evidence>
<comment type="subcellular location">
    <subcellularLocation>
        <location evidence="1">Cytoplasm</location>
        <location evidence="1">Cytoskeleton</location>
    </subcellularLocation>
</comment>
<keyword evidence="6" id="KW-0206">Cytoskeleton</keyword>
<feature type="compositionally biased region" description="Basic and acidic residues" evidence="7">
    <location>
        <begin position="185"/>
        <end position="195"/>
    </location>
</feature>
<dbReference type="GO" id="GO:0000132">
    <property type="term" value="P:establishment of mitotic spindle orientation"/>
    <property type="evidence" value="ECO:0007669"/>
    <property type="project" value="TreeGrafter"/>
</dbReference>
<keyword evidence="4" id="KW-0493">Microtubule</keyword>
<dbReference type="PANTHER" id="PTHR10921:SF1">
    <property type="entry name" value="NUCLEAR DISTRIBUTION PROTEIN NUDE HOMOLOG"/>
    <property type="match status" value="1"/>
</dbReference>
<dbReference type="STRING" id="41688.A0A2N3ND70"/>
<dbReference type="EMBL" id="NLAX01000008">
    <property type="protein sequence ID" value="PKS10385.1"/>
    <property type="molecule type" value="Genomic_DNA"/>
</dbReference>